<gene>
    <name evidence="2" type="ORF">PECUL_23A060996</name>
</gene>
<dbReference type="Proteomes" id="UP001295444">
    <property type="component" value="Chromosome 09"/>
</dbReference>
<keyword evidence="1" id="KW-0812">Transmembrane</keyword>
<keyword evidence="1" id="KW-1133">Transmembrane helix</keyword>
<name>A0AAD1T2T8_PELCU</name>
<proteinExistence type="predicted"/>
<sequence length="157" mass="17619">MGTQEYYRTDSTDSTVTMLKPEKESVVEITEKKTKYLLRRECSTLWMSVTVGIAILLVIVSDIALFMHFTAAISKVQTQGMWDKLHCLQIINTMGGVSPDAEFDLDEFNKKESCQKLISSITSYVTQVAGSVIQREKELGKCGDLFIVVVVVSRLIK</sequence>
<keyword evidence="1" id="KW-0472">Membrane</keyword>
<reference evidence="2" key="1">
    <citation type="submission" date="2022-03" db="EMBL/GenBank/DDBJ databases">
        <authorList>
            <person name="Alioto T."/>
            <person name="Alioto T."/>
            <person name="Gomez Garrido J."/>
        </authorList>
    </citation>
    <scope>NUCLEOTIDE SEQUENCE</scope>
</reference>
<protein>
    <submittedName>
        <fullName evidence="2">Uncharacterized protein</fullName>
    </submittedName>
</protein>
<evidence type="ECO:0000313" key="3">
    <source>
        <dbReference type="Proteomes" id="UP001295444"/>
    </source>
</evidence>
<organism evidence="2 3">
    <name type="scientific">Pelobates cultripes</name>
    <name type="common">Western spadefoot toad</name>
    <dbReference type="NCBI Taxonomy" id="61616"/>
    <lineage>
        <taxon>Eukaryota</taxon>
        <taxon>Metazoa</taxon>
        <taxon>Chordata</taxon>
        <taxon>Craniata</taxon>
        <taxon>Vertebrata</taxon>
        <taxon>Euteleostomi</taxon>
        <taxon>Amphibia</taxon>
        <taxon>Batrachia</taxon>
        <taxon>Anura</taxon>
        <taxon>Pelobatoidea</taxon>
        <taxon>Pelobatidae</taxon>
        <taxon>Pelobates</taxon>
    </lineage>
</organism>
<feature type="transmembrane region" description="Helical" evidence="1">
    <location>
        <begin position="45"/>
        <end position="69"/>
    </location>
</feature>
<dbReference type="AlphaFoldDB" id="A0AAD1T2T8"/>
<dbReference type="EMBL" id="OW240920">
    <property type="protein sequence ID" value="CAH2315671.1"/>
    <property type="molecule type" value="Genomic_DNA"/>
</dbReference>
<evidence type="ECO:0000313" key="2">
    <source>
        <dbReference type="EMBL" id="CAH2315671.1"/>
    </source>
</evidence>
<evidence type="ECO:0000256" key="1">
    <source>
        <dbReference type="SAM" id="Phobius"/>
    </source>
</evidence>
<keyword evidence="3" id="KW-1185">Reference proteome</keyword>
<accession>A0AAD1T2T8</accession>